<protein>
    <submittedName>
        <fullName evidence="2">Uncharacterized protein</fullName>
    </submittedName>
</protein>
<evidence type="ECO:0000313" key="3">
    <source>
        <dbReference type="Proteomes" id="UP000199138"/>
    </source>
</evidence>
<feature type="compositionally biased region" description="Polar residues" evidence="1">
    <location>
        <begin position="1"/>
        <end position="44"/>
    </location>
</feature>
<sequence>MPSPLMNFTGTTASQNHPQETRITSNPSDNPLPNQPFQSHSTQPPRHPKLIVILNSFQDLTNQSTTSHENILHLYPHQQKQNHFIHRRNLQSQTPDRPTQQKTRGHIHNKIQPHRINLRRRIQRD</sequence>
<dbReference type="AlphaFoldDB" id="A0A1I7GYF2"/>
<evidence type="ECO:0000256" key="1">
    <source>
        <dbReference type="SAM" id="MobiDB-lite"/>
    </source>
</evidence>
<dbReference type="Proteomes" id="UP000199138">
    <property type="component" value="Unassembled WGS sequence"/>
</dbReference>
<feature type="region of interest" description="Disordered" evidence="1">
    <location>
        <begin position="1"/>
        <end position="47"/>
    </location>
</feature>
<keyword evidence="3" id="KW-1185">Reference proteome</keyword>
<organism evidence="2 3">
    <name type="scientific">Pustulibacterium marinum</name>
    <dbReference type="NCBI Taxonomy" id="1224947"/>
    <lineage>
        <taxon>Bacteria</taxon>
        <taxon>Pseudomonadati</taxon>
        <taxon>Bacteroidota</taxon>
        <taxon>Flavobacteriia</taxon>
        <taxon>Flavobacteriales</taxon>
        <taxon>Flavobacteriaceae</taxon>
        <taxon>Pustulibacterium</taxon>
    </lineage>
</organism>
<accession>A0A1I7GYF2</accession>
<proteinExistence type="predicted"/>
<reference evidence="2 3" key="1">
    <citation type="submission" date="2016-10" db="EMBL/GenBank/DDBJ databases">
        <authorList>
            <person name="de Groot N.N."/>
        </authorList>
    </citation>
    <scope>NUCLEOTIDE SEQUENCE [LARGE SCALE GENOMIC DNA]</scope>
    <source>
        <strain evidence="2 3">CGMCC 1.12333</strain>
    </source>
</reference>
<dbReference type="EMBL" id="FPBK01000006">
    <property type="protein sequence ID" value="SFU53463.1"/>
    <property type="molecule type" value="Genomic_DNA"/>
</dbReference>
<feature type="compositionally biased region" description="Polar residues" evidence="1">
    <location>
        <begin position="90"/>
        <end position="102"/>
    </location>
</feature>
<feature type="region of interest" description="Disordered" evidence="1">
    <location>
        <begin position="88"/>
        <end position="107"/>
    </location>
</feature>
<gene>
    <name evidence="2" type="ORF">SAMN05216480_10697</name>
</gene>
<evidence type="ECO:0000313" key="2">
    <source>
        <dbReference type="EMBL" id="SFU53463.1"/>
    </source>
</evidence>
<name>A0A1I7GYF2_9FLAO</name>